<keyword evidence="3" id="KW-0732">Signal</keyword>
<dbReference type="Pfam" id="PF18962">
    <property type="entry name" value="Por_Secre_tail"/>
    <property type="match status" value="1"/>
</dbReference>
<dbReference type="SUPFAM" id="SSF69318">
    <property type="entry name" value="Integrin alpha N-terminal domain"/>
    <property type="match status" value="1"/>
</dbReference>
<dbReference type="InterPro" id="IPR013519">
    <property type="entry name" value="Int_alpha_beta-p"/>
</dbReference>
<evidence type="ECO:0000313" key="6">
    <source>
        <dbReference type="Proteomes" id="UP000001822"/>
    </source>
</evidence>
<gene>
    <name evidence="5" type="ordered locus">CHU_0767</name>
</gene>
<dbReference type="NCBIfam" id="TIGR04183">
    <property type="entry name" value="Por_Secre_tail"/>
    <property type="match status" value="1"/>
</dbReference>
<feature type="chain" id="PRO_5026948352" evidence="3">
    <location>
        <begin position="27"/>
        <end position="811"/>
    </location>
</feature>
<dbReference type="EMBL" id="CP000383">
    <property type="protein sequence ID" value="ABG58054.1"/>
    <property type="molecule type" value="Genomic_DNA"/>
</dbReference>
<proteinExistence type="predicted"/>
<dbReference type="Gene3D" id="2.130.10.130">
    <property type="entry name" value="Integrin alpha, N-terminal"/>
    <property type="match status" value="3"/>
</dbReference>
<dbReference type="KEGG" id="chu:CHU_0767"/>
<dbReference type="OrthoDB" id="883622at2"/>
<dbReference type="PROSITE" id="PS50825">
    <property type="entry name" value="HYR"/>
    <property type="match status" value="1"/>
</dbReference>
<evidence type="ECO:0000259" key="4">
    <source>
        <dbReference type="PROSITE" id="PS50825"/>
    </source>
</evidence>
<dbReference type="InterPro" id="IPR003410">
    <property type="entry name" value="HYR_dom"/>
</dbReference>
<dbReference type="InterPro" id="IPR026444">
    <property type="entry name" value="Secre_tail"/>
</dbReference>
<organism evidence="5 6">
    <name type="scientific">Cytophaga hutchinsonii (strain ATCC 33406 / DSM 1761 / CIP 103989 / NBRC 15051 / NCIMB 9469 / D465)</name>
    <dbReference type="NCBI Taxonomy" id="269798"/>
    <lineage>
        <taxon>Bacteria</taxon>
        <taxon>Pseudomonadati</taxon>
        <taxon>Bacteroidota</taxon>
        <taxon>Cytophagia</taxon>
        <taxon>Cytophagales</taxon>
        <taxon>Cytophagaceae</taxon>
        <taxon>Cytophaga</taxon>
    </lineage>
</organism>
<keyword evidence="2" id="KW-0325">Glycoprotein</keyword>
<feature type="signal peptide" evidence="3">
    <location>
        <begin position="1"/>
        <end position="26"/>
    </location>
</feature>
<keyword evidence="6" id="KW-1185">Reference proteome</keyword>
<feature type="domain" description="HYR" evidence="4">
    <location>
        <begin position="579"/>
        <end position="657"/>
    </location>
</feature>
<dbReference type="PANTHER" id="PTHR13412:SF0">
    <property type="entry name" value="T-CELL IMMUNOMODULATORY PROTEIN"/>
    <property type="match status" value="1"/>
</dbReference>
<dbReference type="AlphaFoldDB" id="A0A6N4SP65"/>
<dbReference type="InterPro" id="IPR024881">
    <property type="entry name" value="Tip"/>
</dbReference>
<sequence length="811" mass="85155">MLAMHFKKAYTAAVCFISLLFFQTSAQNYPAVFDPTTLNGKNGFIVKGLNNEDRLGFEVNFIGDINKDGLEDVAISSDANKDGVNYGGTAYVIFGSQNPYPSPFDLTTLDGTNGFKVEGIVENEGRGDSVGKLGDINGDGIDDVAFSSSRNGAIILYGKRAGFPAVITKTYITGVNGFVFDHIFLGEIKNAGDVNGDGINDIIFGQGIGGSVFIVFGQTGNFPAVINTTWLDGIKGFSLASVDASRSGYYVGTAGDINGDGFGDVMVGIWTGSSPGQNLTYVYFGHAAPFTSLVQLKNVTGTDGFAIENKPGNFLITVGTLGDINGDGIDDCYSRSNIIFGSRNGFAQKFIPNGTNGFACAGFNQTSSGIGDVNGDGIDDFIVVAKNNENWVVYGSRQAFPVEFDPAVLDGTRGFKIKNLSQTNIGRQVSGKGDVNGDGLSDFMIGNEYGINSSNDKGEAYIVFGGDHYALPLTTDYPKALNITSAGFTLQVNTTEKGKITYAVYSGTAAAVTQQSVIAAGTGSIKYGEFSAATPSTNINKVLTGLTGGTAYDVYLYFQDEKGNAGVIYKLDNVTTLAADTQAPVITGCPANKKQGCGALLNYTSAVTVTDNMDATPTVTQSPVPGSPVKTNTTVTITARDKNNNTSTCVFLIEVVNSIQCPGNQQLAMGMALPDYAKDAAVTGFCEGIPTITQTPAPGTIAANNMKVTLTSTDGTITSTCSFVVNSTTTALEAQTDAAALIVYPNPATDVVYVNGSAYNAFEVIDNSGSIVLQGNADSEINLKNLSAGIYMILFYDSEQQIVAMKKVIKN</sequence>
<dbReference type="InterPro" id="IPR000413">
    <property type="entry name" value="Integrin_alpha"/>
</dbReference>
<dbReference type="Proteomes" id="UP000001822">
    <property type="component" value="Chromosome"/>
</dbReference>
<keyword evidence="1" id="KW-0677">Repeat</keyword>
<protein>
    <submittedName>
        <fullName evidence="5">CHU large protein uncharacterized</fullName>
    </submittedName>
</protein>
<dbReference type="PRINTS" id="PR01185">
    <property type="entry name" value="INTEGRINA"/>
</dbReference>
<reference evidence="5 6" key="1">
    <citation type="journal article" date="2007" name="Appl. Environ. Microbiol.">
        <title>Genome sequence of the cellulolytic gliding bacterium Cytophaga hutchinsonii.</title>
        <authorList>
            <person name="Xie G."/>
            <person name="Bruce D.C."/>
            <person name="Challacombe J.F."/>
            <person name="Chertkov O."/>
            <person name="Detter J.C."/>
            <person name="Gilna P."/>
            <person name="Han C.S."/>
            <person name="Lucas S."/>
            <person name="Misra M."/>
            <person name="Myers G.L."/>
            <person name="Richardson P."/>
            <person name="Tapia R."/>
            <person name="Thayer N."/>
            <person name="Thompson L.S."/>
            <person name="Brettin T.S."/>
            <person name="Henrissat B."/>
            <person name="Wilson D.B."/>
            <person name="McBride M.J."/>
        </authorList>
    </citation>
    <scope>NUCLEOTIDE SEQUENCE [LARGE SCALE GENOMIC DNA]</scope>
    <source>
        <strain evidence="6">ATCC 33406 / DSM 1761 / CIP 103989 / NBRC 15051 / NCIMB 9469 / D465</strain>
    </source>
</reference>
<evidence type="ECO:0000256" key="3">
    <source>
        <dbReference type="SAM" id="SignalP"/>
    </source>
</evidence>
<evidence type="ECO:0000256" key="1">
    <source>
        <dbReference type="ARBA" id="ARBA00022737"/>
    </source>
</evidence>
<accession>A0A6N4SP65</accession>
<dbReference type="SMART" id="SM00191">
    <property type="entry name" value="Int_alpha"/>
    <property type="match status" value="6"/>
</dbReference>
<dbReference type="InterPro" id="IPR028994">
    <property type="entry name" value="Integrin_alpha_N"/>
</dbReference>
<dbReference type="PANTHER" id="PTHR13412">
    <property type="entry name" value="T-CELL IMMUNOMODULATORY PROTEIN HOMOLOG"/>
    <property type="match status" value="1"/>
</dbReference>
<dbReference type="GO" id="GO:0008305">
    <property type="term" value="C:integrin complex"/>
    <property type="evidence" value="ECO:0007669"/>
    <property type="project" value="InterPro"/>
</dbReference>
<evidence type="ECO:0000256" key="2">
    <source>
        <dbReference type="ARBA" id="ARBA00023180"/>
    </source>
</evidence>
<name>A0A6N4SP65_CYTH3</name>
<dbReference type="GO" id="GO:0007155">
    <property type="term" value="P:cell adhesion"/>
    <property type="evidence" value="ECO:0007669"/>
    <property type="project" value="InterPro"/>
</dbReference>
<evidence type="ECO:0000313" key="5">
    <source>
        <dbReference type="EMBL" id="ABG58054.1"/>
    </source>
</evidence>